<evidence type="ECO:0000313" key="6">
    <source>
        <dbReference type="EMBL" id="KAG9071385.1"/>
    </source>
</evidence>
<dbReference type="GO" id="GO:0005886">
    <property type="term" value="C:plasma membrane"/>
    <property type="evidence" value="ECO:0007669"/>
    <property type="project" value="TreeGrafter"/>
</dbReference>
<feature type="region of interest" description="Disordered" evidence="3">
    <location>
        <begin position="849"/>
        <end position="876"/>
    </location>
</feature>
<evidence type="ECO:0000256" key="2">
    <source>
        <dbReference type="PROSITE-ProRule" id="PRU00168"/>
    </source>
</evidence>
<keyword evidence="1 2" id="KW-0344">Guanine-nucleotide releasing factor</keyword>
<proteinExistence type="predicted"/>
<name>A0A9P7Y1U0_9FUNG</name>
<dbReference type="Pfam" id="PF00617">
    <property type="entry name" value="RasGEF"/>
    <property type="match status" value="1"/>
</dbReference>
<dbReference type="PANTHER" id="PTHR23113">
    <property type="entry name" value="GUANINE NUCLEOTIDE EXCHANGE FACTOR"/>
    <property type="match status" value="1"/>
</dbReference>
<feature type="region of interest" description="Disordered" evidence="3">
    <location>
        <begin position="21"/>
        <end position="63"/>
    </location>
</feature>
<dbReference type="Gene3D" id="1.20.870.10">
    <property type="entry name" value="Son of sevenless (SoS) protein Chain: S domain 1"/>
    <property type="match status" value="1"/>
</dbReference>
<feature type="region of interest" description="Disordered" evidence="3">
    <location>
        <begin position="1923"/>
        <end position="1967"/>
    </location>
</feature>
<dbReference type="CDD" id="cd06224">
    <property type="entry name" value="REM"/>
    <property type="match status" value="1"/>
</dbReference>
<dbReference type="InterPro" id="IPR000651">
    <property type="entry name" value="Ras-like_Gua-exchang_fac_N"/>
</dbReference>
<feature type="region of interest" description="Disordered" evidence="3">
    <location>
        <begin position="1573"/>
        <end position="1620"/>
    </location>
</feature>
<feature type="region of interest" description="Disordered" evidence="3">
    <location>
        <begin position="1311"/>
        <end position="1332"/>
    </location>
</feature>
<keyword evidence="7" id="KW-1185">Reference proteome</keyword>
<evidence type="ECO:0000256" key="3">
    <source>
        <dbReference type="SAM" id="MobiDB-lite"/>
    </source>
</evidence>
<feature type="compositionally biased region" description="Acidic residues" evidence="3">
    <location>
        <begin position="457"/>
        <end position="469"/>
    </location>
</feature>
<reference evidence="6" key="1">
    <citation type="submission" date="2021-06" db="EMBL/GenBank/DDBJ databases">
        <title>Genome Sequence of Mortierella hyaline Strain SCG-10, a Cold-Adapted, Nitrate-Reducing Fungus Isolated from Soil in Minnesota, USA.</title>
        <authorList>
            <person name="Aldossari N."/>
        </authorList>
    </citation>
    <scope>NUCLEOTIDE SEQUENCE</scope>
    <source>
        <strain evidence="6">SCG-10</strain>
    </source>
</reference>
<dbReference type="SUPFAM" id="SSF48366">
    <property type="entry name" value="Ras GEF"/>
    <property type="match status" value="1"/>
</dbReference>
<sequence>MQQVEYMPDSTHDANANQLQQLQQQTSYPLSSRSTHKSITIPTSTRINPNQSSITEDQAKHLHERARFVASSSSSSTQQPPELVTTETALTDCINNNNNNNNNDGAMIGALGNNSSSRLPDQPSQNTRLHVHGQSVTSPLSETSTPTSITTSRTKGDKKWTTRANLSRDARAIKTRIRRLWMDPSQEVHSRTKRDPKNQYLLLEESLTGILQIVPPIIQNARIPKSSPMGLSYPAAAYSDSTSSSSLPHPHPRIMPMSMDFSAATGSTISPPHPLSAPPVQHSFHPPSPSLIGSALPKSSGGSTNNSMTTTTTGPVHTRARTTSSNSTSTISATRYQIATSMLQPSEPPFMDIAQPTLRSPTSGASLGEPSLSTFAAAVAAAASLSSTSPSLTTDTRPTAPGMAESNNILISKLLSLSNAFTGSIRALCEQQNEKVLRFDDDMILELLTRWEQEAGREEEDGSVSEPDDNSSTTSLVTLGATNALERYQIIVGRVWEETDVILSCIRKIRDLVEFGRMQHYSDFDDDDSEEDAIEKDEVIKKSLYSRILFHANGLVTVLGEFLECVSGIQRLVSTIKTQRESQEDNRDDLYLNNGSPVDNGFDQQSSSVVDFIADDPIPVKHLDPALMRKLKRKNRFKTMAEKVRRSFSDFAKRSTTSLLAVFPPLGDGTNDGFHWDSYSDGEYYSEEWVGTEYGGSHVADEDSIVRTLSPPDSPGIRSEKFYGRHRRLSSKDTSGLPEQYWPGSTRLGFSDDGMSPTNSIHPTSPFSTSSSSIPIASGSPGGNFVGGTSMAMSRSMSSERTVNTIATRLHMDSPNNAASPTRKSLEFLRESMELTEHSSSVTDAMAMTSSLQPTPPTQTDVKEKRQSNLFQRKSIQAPTITGISISAPIPIDPRPYSAYSSPGESQTPSRNNYRVRPPRPPNSLPPMPPSPTLAASSRDDSFENSIGSDSSIFKPNSTHRTSSYLASRSISPLQTSPLILDSPFTRQTSIRMGNDRNRYSVKMPEDEQWDHQLSEFNTVLSTNGSSSSNGSNNSPRSSGGNFPGSFWRRRSYNDALEKSWQSMRQDSFVLSSGGAFDTSLPSTPNGPDFRSTFGLESSSSQAPSRMASFEFMIPFISRDGNAVSSSTTPSRQGSRPGSGSALSQVESERMATMTMMGNNNRRHSSPLILGAERALSDALSRRQSASSQKSQSTINSQPQQQQQPQQQGSSNSNSIHMMPTVDENSKPKNAPHHRQDQDQGPAEAQTQAQAPRFNAPAPSTDSVTFTESDALSIKPRPPRPTYKKMSSESNIHHSIAASRHNGPYVATTSETTTSEAHTENTSNGHRESEALESRIPVDPARKPVIGPRFGDMKKAWEILNLDVKRLNQYSHMRAYAKGQPVQNNSWALNHPNAQQSTTSPRVLHICENGADVLVMEMFEGHLQVVAGLLEKLIERLADENAQDAEYVSCFLLSHSFFIDSEDLLDRLIARFHIQPRQGEILYFKKWQTVIQVKILCVLMRWIQIQYEDFELNANLLKSLRKFLKVDVRQAGFVMEAECIDKSISIKSLSPIKNCSVIMEQGRFCLQRSRTRKISLSRSQNPPLPSQSSNLTSSTLSPIPQSPGEQTIEYGPTPELAPSSPILQLNGQDLARYLTLADMKAFRSITVFELMSGWWKRRQAADNKLNGGNGGQDEDEPKSPSGLSVVEAECAEDGAIEAFTRRANMLSYWVAHEIVSTAGSKTRKQLIKKFIEVAKICRQLNNLHTSMFIVSALTSKPVRRLNSSWKLVSSKDMETLKNLEALMDPSGNMRCYRQAVAEADAPTIPFLPILLKDITFILDGNSTMIASKANLTPQAQPNLTSAPISTSDSTTTPTCTTPPPPTTPPTSPKSKNTGAPLVNFDKFRRLTQYVENAVDMAKSVDYSFEHQLLRQARVFRPSSPSLYGETDSVHGNGGSSSLLGGKSGSTHGFLNGSSNGGGPAPDGSRGALDHISEIVERRLVKASGLYGVHQRVIQVEFINRVQGPKSNGASSLWKSSGGDGGSNNGSVHGSMVGSGVRSDMVIRAVQGEEEYLMGLSRMCEPARW</sequence>
<feature type="compositionally biased region" description="Low complexity" evidence="3">
    <location>
        <begin position="299"/>
        <end position="314"/>
    </location>
</feature>
<feature type="compositionally biased region" description="Low complexity" evidence="3">
    <location>
        <begin position="1576"/>
        <end position="1598"/>
    </location>
</feature>
<feature type="region of interest" description="Disordered" evidence="3">
    <location>
        <begin position="263"/>
        <end position="331"/>
    </location>
</feature>
<dbReference type="InterPro" id="IPR023578">
    <property type="entry name" value="Ras_GEF_dom_sf"/>
</dbReference>
<feature type="compositionally biased region" description="Low complexity" evidence="3">
    <location>
        <begin position="1024"/>
        <end position="1045"/>
    </location>
</feature>
<dbReference type="OrthoDB" id="546434at2759"/>
<feature type="region of interest" description="Disordered" evidence="3">
    <location>
        <begin position="1835"/>
        <end position="1876"/>
    </location>
</feature>
<dbReference type="PROSITE" id="PS50212">
    <property type="entry name" value="RASGEF_NTER"/>
    <property type="match status" value="1"/>
</dbReference>
<feature type="region of interest" description="Disordered" evidence="3">
    <location>
        <begin position="895"/>
        <end position="960"/>
    </location>
</feature>
<feature type="compositionally biased region" description="Low complexity" evidence="3">
    <location>
        <begin position="135"/>
        <end position="153"/>
    </location>
</feature>
<feature type="compositionally biased region" description="Polar residues" evidence="3">
    <location>
        <begin position="899"/>
        <end position="910"/>
    </location>
</feature>
<dbReference type="EMBL" id="JAHRHY010000002">
    <property type="protein sequence ID" value="KAG9071385.1"/>
    <property type="molecule type" value="Genomic_DNA"/>
</dbReference>
<feature type="compositionally biased region" description="Polar residues" evidence="3">
    <location>
        <begin position="944"/>
        <end position="960"/>
    </location>
</feature>
<dbReference type="InterPro" id="IPR008937">
    <property type="entry name" value="Ras-like_GEF"/>
</dbReference>
<feature type="region of interest" description="Disordered" evidence="3">
    <location>
        <begin position="1176"/>
        <end position="1288"/>
    </location>
</feature>
<protein>
    <recommendedName>
        <fullName evidence="8">Ras GEF</fullName>
    </recommendedName>
</protein>
<evidence type="ECO:0000259" key="5">
    <source>
        <dbReference type="PROSITE" id="PS50212"/>
    </source>
</evidence>
<feature type="compositionally biased region" description="Polar residues" evidence="3">
    <location>
        <begin position="2004"/>
        <end position="2014"/>
    </location>
</feature>
<comment type="caution">
    <text evidence="6">The sequence shown here is derived from an EMBL/GenBank/DDBJ whole genome shotgun (WGS) entry which is preliminary data.</text>
</comment>
<accession>A0A9P7Y1U0</accession>
<dbReference type="Pfam" id="PF00618">
    <property type="entry name" value="RasGEF_N"/>
    <property type="match status" value="1"/>
</dbReference>
<feature type="compositionally biased region" description="Low complexity" evidence="3">
    <location>
        <begin position="1177"/>
        <end position="1216"/>
    </location>
</feature>
<dbReference type="SMART" id="SM00147">
    <property type="entry name" value="RasGEF"/>
    <property type="match status" value="1"/>
</dbReference>
<feature type="region of interest" description="Disordered" evidence="3">
    <location>
        <begin position="94"/>
        <end position="161"/>
    </location>
</feature>
<feature type="compositionally biased region" description="Pro residues" evidence="3">
    <location>
        <begin position="1856"/>
        <end position="1867"/>
    </location>
</feature>
<evidence type="ECO:0000259" key="4">
    <source>
        <dbReference type="PROSITE" id="PS50009"/>
    </source>
</evidence>
<dbReference type="Proteomes" id="UP000707451">
    <property type="component" value="Unassembled WGS sequence"/>
</dbReference>
<gene>
    <name evidence="6" type="ORF">KI688_005596</name>
</gene>
<dbReference type="PROSITE" id="PS50009">
    <property type="entry name" value="RASGEF_CAT"/>
    <property type="match status" value="1"/>
</dbReference>
<dbReference type="GO" id="GO:0007265">
    <property type="term" value="P:Ras protein signal transduction"/>
    <property type="evidence" value="ECO:0007669"/>
    <property type="project" value="TreeGrafter"/>
</dbReference>
<evidence type="ECO:0000313" key="7">
    <source>
        <dbReference type="Proteomes" id="UP000707451"/>
    </source>
</evidence>
<feature type="domain" description="N-terminal Ras-GEF" evidence="5">
    <location>
        <begin position="1421"/>
        <end position="1548"/>
    </location>
</feature>
<feature type="compositionally biased region" description="Polar residues" evidence="3">
    <location>
        <begin position="26"/>
        <end position="56"/>
    </location>
</feature>
<feature type="compositionally biased region" description="Low complexity" evidence="3">
    <location>
        <begin position="1840"/>
        <end position="1855"/>
    </location>
</feature>
<feature type="region of interest" description="Disordered" evidence="3">
    <location>
        <begin position="1020"/>
        <end position="1045"/>
    </location>
</feature>
<dbReference type="InterPro" id="IPR001895">
    <property type="entry name" value="RASGEF_cat_dom"/>
</dbReference>
<feature type="compositionally biased region" description="Pro residues" evidence="3">
    <location>
        <begin position="919"/>
        <end position="932"/>
    </location>
</feature>
<feature type="compositionally biased region" description="Low complexity" evidence="3">
    <location>
        <begin position="321"/>
        <end position="331"/>
    </location>
</feature>
<feature type="region of interest" description="Disordered" evidence="3">
    <location>
        <begin position="1121"/>
        <end position="1146"/>
    </location>
</feature>
<evidence type="ECO:0008006" key="8">
    <source>
        <dbReference type="Google" id="ProtNLM"/>
    </source>
</evidence>
<dbReference type="PANTHER" id="PTHR23113:SF356">
    <property type="entry name" value="FI05912P-RELATED"/>
    <property type="match status" value="1"/>
</dbReference>
<evidence type="ECO:0000256" key="1">
    <source>
        <dbReference type="ARBA" id="ARBA00022658"/>
    </source>
</evidence>
<feature type="compositionally biased region" description="Polar residues" evidence="3">
    <location>
        <begin position="1258"/>
        <end position="1270"/>
    </location>
</feature>
<dbReference type="Gene3D" id="1.10.840.10">
    <property type="entry name" value="Ras guanine-nucleotide exchange factors catalytic domain"/>
    <property type="match status" value="1"/>
</dbReference>
<organism evidence="6 7">
    <name type="scientific">Linnemannia hyalina</name>
    <dbReference type="NCBI Taxonomy" id="64524"/>
    <lineage>
        <taxon>Eukaryota</taxon>
        <taxon>Fungi</taxon>
        <taxon>Fungi incertae sedis</taxon>
        <taxon>Mucoromycota</taxon>
        <taxon>Mortierellomycotina</taxon>
        <taxon>Mortierellomycetes</taxon>
        <taxon>Mortierellales</taxon>
        <taxon>Mortierellaceae</taxon>
        <taxon>Linnemannia</taxon>
    </lineage>
</organism>
<dbReference type="SMART" id="SM00229">
    <property type="entry name" value="RasGEFN"/>
    <property type="match status" value="1"/>
</dbReference>
<dbReference type="InterPro" id="IPR036964">
    <property type="entry name" value="RASGEF_cat_dom_sf"/>
</dbReference>
<feature type="region of interest" description="Disordered" evidence="3">
    <location>
        <begin position="2004"/>
        <end position="2032"/>
    </location>
</feature>
<feature type="region of interest" description="Disordered" evidence="3">
    <location>
        <begin position="1078"/>
        <end position="1102"/>
    </location>
</feature>
<dbReference type="GO" id="GO:0005085">
    <property type="term" value="F:guanyl-nucleotide exchange factor activity"/>
    <property type="evidence" value="ECO:0007669"/>
    <property type="project" value="UniProtKB-KW"/>
</dbReference>
<feature type="compositionally biased region" description="Low complexity" evidence="3">
    <location>
        <begin position="1130"/>
        <end position="1141"/>
    </location>
</feature>
<feature type="region of interest" description="Disordered" evidence="3">
    <location>
        <begin position="455"/>
        <end position="475"/>
    </location>
</feature>
<feature type="compositionally biased region" description="Low complexity" evidence="3">
    <location>
        <begin position="1311"/>
        <end position="1324"/>
    </location>
</feature>
<feature type="domain" description="Ras-GEF" evidence="4">
    <location>
        <begin position="1626"/>
        <end position="1932"/>
    </location>
</feature>
<feature type="compositionally biased region" description="Polar residues" evidence="3">
    <location>
        <begin position="112"/>
        <end position="128"/>
    </location>
</feature>